<name>A0A399R245_9PROT</name>
<reference evidence="2 3" key="1">
    <citation type="submission" date="2018-08" db="EMBL/GenBank/DDBJ databases">
        <title>Henriciella mobilis sp. nov., isolated from seawater.</title>
        <authorList>
            <person name="Cheng H."/>
            <person name="Wu Y.-H."/>
            <person name="Xu X.-W."/>
            <person name="Guo L.-L."/>
        </authorList>
    </citation>
    <scope>NUCLEOTIDE SEQUENCE [LARGE SCALE GENOMIC DNA]</scope>
    <source>
        <strain evidence="2 3">CCUG66934</strain>
    </source>
</reference>
<dbReference type="Gene3D" id="1.10.287.130">
    <property type="match status" value="1"/>
</dbReference>
<comment type="caution">
    <text evidence="2">The sequence shown here is derived from an EMBL/GenBank/DDBJ whole genome shotgun (WGS) entry which is preliminary data.</text>
</comment>
<evidence type="ECO:0000313" key="3">
    <source>
        <dbReference type="Proteomes" id="UP000265431"/>
    </source>
</evidence>
<proteinExistence type="predicted"/>
<evidence type="ECO:0000259" key="1">
    <source>
        <dbReference type="Pfam" id="PF10090"/>
    </source>
</evidence>
<dbReference type="Gene3D" id="3.30.565.10">
    <property type="entry name" value="Histidine kinase-like ATPase, C-terminal domain"/>
    <property type="match status" value="1"/>
</dbReference>
<feature type="domain" description="Histidine phosphotransferase ChpT C-terminal" evidence="1">
    <location>
        <begin position="83"/>
        <end position="205"/>
    </location>
</feature>
<keyword evidence="3" id="KW-1185">Reference proteome</keyword>
<evidence type="ECO:0000313" key="2">
    <source>
        <dbReference type="EMBL" id="RIJ23937.1"/>
    </source>
</evidence>
<dbReference type="InterPro" id="IPR036890">
    <property type="entry name" value="HATPase_C_sf"/>
</dbReference>
<dbReference type="Pfam" id="PF10090">
    <property type="entry name" value="HPTransfase"/>
    <property type="match status" value="1"/>
</dbReference>
<dbReference type="RefSeq" id="WP_119379126.1">
    <property type="nucleotide sequence ID" value="NZ_QWGB01000005.1"/>
</dbReference>
<dbReference type="AlphaFoldDB" id="A0A399R245"/>
<dbReference type="InterPro" id="IPR018762">
    <property type="entry name" value="ChpT_C"/>
</dbReference>
<dbReference type="OrthoDB" id="9803702at2"/>
<organism evidence="2 3">
    <name type="scientific">Henriciella barbarensis</name>
    <dbReference type="NCBI Taxonomy" id="86342"/>
    <lineage>
        <taxon>Bacteria</taxon>
        <taxon>Pseudomonadati</taxon>
        <taxon>Pseudomonadota</taxon>
        <taxon>Alphaproteobacteria</taxon>
        <taxon>Hyphomonadales</taxon>
        <taxon>Hyphomonadaceae</taxon>
        <taxon>Henriciella</taxon>
    </lineage>
</organism>
<sequence>MQATIDPAHLSAYIASRICHDLVSSVSSITNALDFMNEPQDSEMRVQAEKLLYDGAESAACKLKFLRYAFGSVGLSNGAADIHDAKQITESFVSHHNKKPELEWDIETEHLSFSHARLIMNMVMLAMDCLPRGGSIVVKVRNEVEGMGIVVSAAGKRCKLRDDTASAIAGDKPEEGWSARTVQPLFTRIIAEGLGGDLSVETEEEQITLKATSLNAEG</sequence>
<accession>A0A399R245</accession>
<dbReference type="Proteomes" id="UP000265431">
    <property type="component" value="Unassembled WGS sequence"/>
</dbReference>
<dbReference type="EMBL" id="QWGB01000005">
    <property type="protein sequence ID" value="RIJ23937.1"/>
    <property type="molecule type" value="Genomic_DNA"/>
</dbReference>
<protein>
    <recommendedName>
        <fullName evidence="1">Histidine phosphotransferase ChpT C-terminal domain-containing protein</fullName>
    </recommendedName>
</protein>
<gene>
    <name evidence="2" type="ORF">D1224_06720</name>
</gene>